<feature type="transmembrane region" description="Helical" evidence="1">
    <location>
        <begin position="101"/>
        <end position="119"/>
    </location>
</feature>
<feature type="transmembrane region" description="Helical" evidence="1">
    <location>
        <begin position="21"/>
        <end position="41"/>
    </location>
</feature>
<comment type="caution">
    <text evidence="2">The sequence shown here is derived from an EMBL/GenBank/DDBJ whole genome shotgun (WGS) entry which is preliminary data.</text>
</comment>
<sequence length="165" mass="18711">MSGTHPDRRSRYAAHRYDDDLLLKTPILLWLTLVFLVRHLLVLGITFLPTTGEEIEVLRNLVRPELLVADLPAALVLAAGFRRRRPCPGWVRRIWQRAREILTLSILIYLGVLLAVLTASSQPLRDAIDELLLASLLLSLAVPFYLWRSRLVADVVRDCPGTRDA</sequence>
<keyword evidence="1" id="KW-0472">Membrane</keyword>
<name>A0A495V980_9GAMM</name>
<protein>
    <recommendedName>
        <fullName evidence="4">DUF2919 family protein</fullName>
    </recommendedName>
</protein>
<evidence type="ECO:0000313" key="2">
    <source>
        <dbReference type="EMBL" id="RKT45854.1"/>
    </source>
</evidence>
<accession>A0A495V980</accession>
<feature type="transmembrane region" description="Helical" evidence="1">
    <location>
        <begin position="131"/>
        <end position="147"/>
    </location>
</feature>
<dbReference type="Pfam" id="PF11143">
    <property type="entry name" value="DUF2919"/>
    <property type="match status" value="1"/>
</dbReference>
<keyword evidence="3" id="KW-1185">Reference proteome</keyword>
<gene>
    <name evidence="2" type="ORF">BDD21_3336</name>
</gene>
<reference evidence="2 3" key="1">
    <citation type="submission" date="2018-10" db="EMBL/GenBank/DDBJ databases">
        <title>Genomic Encyclopedia of Archaeal and Bacterial Type Strains, Phase II (KMG-II): from individual species to whole genera.</title>
        <authorList>
            <person name="Goeker M."/>
        </authorList>
    </citation>
    <scope>NUCLEOTIDE SEQUENCE [LARGE SCALE GENOMIC DNA]</scope>
    <source>
        <strain evidence="2 3">DSM 235</strain>
    </source>
</reference>
<dbReference type="RefSeq" id="WP_120798052.1">
    <property type="nucleotide sequence ID" value="NZ_RBXL01000001.1"/>
</dbReference>
<evidence type="ECO:0008006" key="4">
    <source>
        <dbReference type="Google" id="ProtNLM"/>
    </source>
</evidence>
<evidence type="ECO:0000256" key="1">
    <source>
        <dbReference type="SAM" id="Phobius"/>
    </source>
</evidence>
<keyword evidence="1" id="KW-1133">Transmembrane helix</keyword>
<evidence type="ECO:0000313" key="3">
    <source>
        <dbReference type="Proteomes" id="UP000274556"/>
    </source>
</evidence>
<dbReference type="Proteomes" id="UP000274556">
    <property type="component" value="Unassembled WGS sequence"/>
</dbReference>
<dbReference type="OrthoDB" id="5770506at2"/>
<keyword evidence="1" id="KW-0812">Transmembrane</keyword>
<dbReference type="InterPro" id="IPR021318">
    <property type="entry name" value="DUF2919"/>
</dbReference>
<proteinExistence type="predicted"/>
<organism evidence="2 3">
    <name type="scientific">Thiocapsa rosea</name>
    <dbReference type="NCBI Taxonomy" id="69360"/>
    <lineage>
        <taxon>Bacteria</taxon>
        <taxon>Pseudomonadati</taxon>
        <taxon>Pseudomonadota</taxon>
        <taxon>Gammaproteobacteria</taxon>
        <taxon>Chromatiales</taxon>
        <taxon>Chromatiaceae</taxon>
        <taxon>Thiocapsa</taxon>
    </lineage>
</organism>
<dbReference type="EMBL" id="RBXL01000001">
    <property type="protein sequence ID" value="RKT45854.1"/>
    <property type="molecule type" value="Genomic_DNA"/>
</dbReference>
<dbReference type="AlphaFoldDB" id="A0A495V980"/>